<organism evidence="4 5">
    <name type="scientific">Aeribacillus alveayuensis</name>
    <dbReference type="NCBI Taxonomy" id="279215"/>
    <lineage>
        <taxon>Bacteria</taxon>
        <taxon>Bacillati</taxon>
        <taxon>Bacillota</taxon>
        <taxon>Bacilli</taxon>
        <taxon>Bacillales</taxon>
        <taxon>Bacillaceae</taxon>
        <taxon>Aeribacillus</taxon>
    </lineage>
</organism>
<evidence type="ECO:0000256" key="2">
    <source>
        <dbReference type="SAM" id="MobiDB-lite"/>
    </source>
</evidence>
<comment type="caution">
    <text evidence="4">The sequence shown here is derived from an EMBL/GenBank/DDBJ whole genome shotgun (WGS) entry which is preliminary data.</text>
</comment>
<dbReference type="Proteomes" id="UP001225646">
    <property type="component" value="Unassembled WGS sequence"/>
</dbReference>
<reference evidence="4 5" key="1">
    <citation type="submission" date="2023-07" db="EMBL/GenBank/DDBJ databases">
        <title>Genomic Encyclopedia of Type Strains, Phase IV (KMG-IV): sequencing the most valuable type-strain genomes for metagenomic binning, comparative biology and taxonomic classification.</title>
        <authorList>
            <person name="Goeker M."/>
        </authorList>
    </citation>
    <scope>NUCLEOTIDE SEQUENCE [LARGE SCALE GENOMIC DNA]</scope>
    <source>
        <strain evidence="4 5">DSM 19092</strain>
    </source>
</reference>
<feature type="transmembrane region" description="Helical" evidence="3">
    <location>
        <begin position="25"/>
        <end position="46"/>
    </location>
</feature>
<evidence type="ECO:0000313" key="4">
    <source>
        <dbReference type="EMBL" id="MDQ0161391.1"/>
    </source>
</evidence>
<keyword evidence="3" id="KW-0472">Membrane</keyword>
<dbReference type="RefSeq" id="WP_419151163.1">
    <property type="nucleotide sequence ID" value="NZ_JAUSTR010000001.1"/>
</dbReference>
<name>A0ABT9VK88_9BACI</name>
<dbReference type="NCBIfam" id="TIGR02830">
    <property type="entry name" value="spore_III_AG"/>
    <property type="match status" value="1"/>
</dbReference>
<evidence type="ECO:0000313" key="5">
    <source>
        <dbReference type="Proteomes" id="UP001225646"/>
    </source>
</evidence>
<keyword evidence="3" id="KW-0812">Transmembrane</keyword>
<accession>A0ABT9VK88</accession>
<proteinExistence type="predicted"/>
<keyword evidence="1" id="KW-0175">Coiled coil</keyword>
<protein>
    <submittedName>
        <fullName evidence="4">Stage III sporulation protein AG</fullName>
    </submittedName>
</protein>
<sequence>MGDKKSLFARIMDLLPGGHKKPSTYQYVLIVMFIGIAFMLISNLFSSSQKETYEGMNNLHENEAKKAFKQLDEKNSAIETIEKEYEKQLKEALESIVGVDDVTVVVNVDSTSEKVLEKNRTMQSQTTEEKDLKGGTREVHDQSVDEQIVLIRQGDQESPIVIKTEKPEIRGVLVVAKGAENIQIKKMIVEAVTRVLDVKSHRVAVLPKKTKEE</sequence>
<evidence type="ECO:0000256" key="1">
    <source>
        <dbReference type="SAM" id="Coils"/>
    </source>
</evidence>
<gene>
    <name evidence="4" type="ORF">J2S06_000461</name>
</gene>
<feature type="coiled-coil region" evidence="1">
    <location>
        <begin position="64"/>
        <end position="91"/>
    </location>
</feature>
<keyword evidence="3" id="KW-1133">Transmembrane helix</keyword>
<evidence type="ECO:0000256" key="3">
    <source>
        <dbReference type="SAM" id="Phobius"/>
    </source>
</evidence>
<feature type="region of interest" description="Disordered" evidence="2">
    <location>
        <begin position="119"/>
        <end position="138"/>
    </location>
</feature>
<keyword evidence="5" id="KW-1185">Reference proteome</keyword>
<dbReference type="EMBL" id="JAUSTR010000001">
    <property type="protein sequence ID" value="MDQ0161391.1"/>
    <property type="molecule type" value="Genomic_DNA"/>
</dbReference>
<feature type="compositionally biased region" description="Basic and acidic residues" evidence="2">
    <location>
        <begin position="127"/>
        <end position="138"/>
    </location>
</feature>
<dbReference type="InterPro" id="IPR014195">
    <property type="entry name" value="Spore_III_AG"/>
</dbReference>